<keyword evidence="1" id="KW-1133">Transmembrane helix</keyword>
<feature type="transmembrane region" description="Helical" evidence="1">
    <location>
        <begin position="81"/>
        <end position="99"/>
    </location>
</feature>
<sequence length="109" mass="11568">MDIGNLVLGVLVGVIYCALGLAMRIKPHSIKYGGWMSRPLQTKKQLEKGSSFGAGLMMLFGILLVLIGVICSLWVQGTTGLLVVMGAVVLLAVLAVILVEGSLKKNRES</sequence>
<evidence type="ECO:0000256" key="1">
    <source>
        <dbReference type="SAM" id="Phobius"/>
    </source>
</evidence>
<dbReference type="RefSeq" id="WP_328280427.1">
    <property type="nucleotide sequence ID" value="NZ_JARTLD010000048.1"/>
</dbReference>
<comment type="caution">
    <text evidence="2">The sequence shown here is derived from an EMBL/GenBank/DDBJ whole genome shotgun (WGS) entry which is preliminary data.</text>
</comment>
<name>A0ABU6PZE9_9BACL</name>
<evidence type="ECO:0000313" key="3">
    <source>
        <dbReference type="Proteomes" id="UP001343257"/>
    </source>
</evidence>
<proteinExistence type="predicted"/>
<keyword evidence="1" id="KW-0472">Membrane</keyword>
<organism evidence="2 3">
    <name type="scientific">Paenibacillus chibensis</name>
    <dbReference type="NCBI Taxonomy" id="59846"/>
    <lineage>
        <taxon>Bacteria</taxon>
        <taxon>Bacillati</taxon>
        <taxon>Bacillota</taxon>
        <taxon>Bacilli</taxon>
        <taxon>Bacillales</taxon>
        <taxon>Paenibacillaceae</taxon>
        <taxon>Paenibacillus</taxon>
    </lineage>
</organism>
<feature type="transmembrane region" description="Helical" evidence="1">
    <location>
        <begin position="6"/>
        <end position="23"/>
    </location>
</feature>
<gene>
    <name evidence="2" type="ORF">P9847_19250</name>
</gene>
<keyword evidence="1" id="KW-0812">Transmembrane</keyword>
<dbReference type="Proteomes" id="UP001343257">
    <property type="component" value="Unassembled WGS sequence"/>
</dbReference>
<evidence type="ECO:0008006" key="4">
    <source>
        <dbReference type="Google" id="ProtNLM"/>
    </source>
</evidence>
<keyword evidence="3" id="KW-1185">Reference proteome</keyword>
<dbReference type="EMBL" id="JARTLD010000048">
    <property type="protein sequence ID" value="MED5019443.1"/>
    <property type="molecule type" value="Genomic_DNA"/>
</dbReference>
<evidence type="ECO:0000313" key="2">
    <source>
        <dbReference type="EMBL" id="MED5019443.1"/>
    </source>
</evidence>
<feature type="transmembrane region" description="Helical" evidence="1">
    <location>
        <begin position="52"/>
        <end position="75"/>
    </location>
</feature>
<reference evidence="2 3" key="1">
    <citation type="submission" date="2023-03" db="EMBL/GenBank/DDBJ databases">
        <title>Bacillus Genome Sequencing.</title>
        <authorList>
            <person name="Dunlap C."/>
        </authorList>
    </citation>
    <scope>NUCLEOTIDE SEQUENCE [LARGE SCALE GENOMIC DNA]</scope>
    <source>
        <strain evidence="2 3">NRS-52</strain>
    </source>
</reference>
<protein>
    <recommendedName>
        <fullName evidence="4">DUF3784 domain-containing protein</fullName>
    </recommendedName>
</protein>
<accession>A0ABU6PZE9</accession>